<protein>
    <recommendedName>
        <fullName evidence="1">Disease resistance protein winged helix domain-containing protein</fullName>
    </recommendedName>
</protein>
<dbReference type="Pfam" id="PF23559">
    <property type="entry name" value="WHD_DRP"/>
    <property type="match status" value="1"/>
</dbReference>
<name>A0A8T0PHV2_PANVG</name>
<reference evidence="2" key="1">
    <citation type="submission" date="2020-05" db="EMBL/GenBank/DDBJ databases">
        <title>WGS assembly of Panicum virgatum.</title>
        <authorList>
            <person name="Lovell J.T."/>
            <person name="Jenkins J."/>
            <person name="Shu S."/>
            <person name="Juenger T.E."/>
            <person name="Schmutz J."/>
        </authorList>
    </citation>
    <scope>NUCLEOTIDE SEQUENCE</scope>
    <source>
        <strain evidence="2">AP13</strain>
    </source>
</reference>
<dbReference type="AlphaFoldDB" id="A0A8T0PHV2"/>
<dbReference type="GO" id="GO:0043531">
    <property type="term" value="F:ADP binding"/>
    <property type="evidence" value="ECO:0007669"/>
    <property type="project" value="InterPro"/>
</dbReference>
<dbReference type="InterPro" id="IPR027417">
    <property type="entry name" value="P-loop_NTPase"/>
</dbReference>
<evidence type="ECO:0000259" key="1">
    <source>
        <dbReference type="Pfam" id="PF23559"/>
    </source>
</evidence>
<evidence type="ECO:0000313" key="2">
    <source>
        <dbReference type="EMBL" id="KAG2561150.1"/>
    </source>
</evidence>
<dbReference type="Gene3D" id="1.10.10.10">
    <property type="entry name" value="Winged helix-like DNA-binding domain superfamily/Winged helix DNA-binding domain"/>
    <property type="match status" value="1"/>
</dbReference>
<dbReference type="EMBL" id="CM029051">
    <property type="protein sequence ID" value="KAG2561150.1"/>
    <property type="molecule type" value="Genomic_DNA"/>
</dbReference>
<accession>A0A8T0PHV2</accession>
<dbReference type="InterPro" id="IPR036388">
    <property type="entry name" value="WH-like_DNA-bd_sf"/>
</dbReference>
<dbReference type="GO" id="GO:0098542">
    <property type="term" value="P:defense response to other organism"/>
    <property type="evidence" value="ECO:0007669"/>
    <property type="project" value="TreeGrafter"/>
</dbReference>
<keyword evidence="3" id="KW-1185">Reference proteome</keyword>
<dbReference type="PANTHER" id="PTHR23155:SF1075">
    <property type="entry name" value="OS06G0644300 PROTEIN"/>
    <property type="match status" value="1"/>
</dbReference>
<dbReference type="Proteomes" id="UP000823388">
    <property type="component" value="Chromosome 8K"/>
</dbReference>
<organism evidence="2 3">
    <name type="scientific">Panicum virgatum</name>
    <name type="common">Blackwell switchgrass</name>
    <dbReference type="NCBI Taxonomy" id="38727"/>
    <lineage>
        <taxon>Eukaryota</taxon>
        <taxon>Viridiplantae</taxon>
        <taxon>Streptophyta</taxon>
        <taxon>Embryophyta</taxon>
        <taxon>Tracheophyta</taxon>
        <taxon>Spermatophyta</taxon>
        <taxon>Magnoliopsida</taxon>
        <taxon>Liliopsida</taxon>
        <taxon>Poales</taxon>
        <taxon>Poaceae</taxon>
        <taxon>PACMAD clade</taxon>
        <taxon>Panicoideae</taxon>
        <taxon>Panicodae</taxon>
        <taxon>Paniceae</taxon>
        <taxon>Panicinae</taxon>
        <taxon>Panicum</taxon>
        <taxon>Panicum sect. Hiantes</taxon>
    </lineage>
</organism>
<comment type="caution">
    <text evidence="2">The sequence shown here is derived from an EMBL/GenBank/DDBJ whole genome shotgun (WGS) entry which is preliminary data.</text>
</comment>
<dbReference type="SUPFAM" id="SSF52540">
    <property type="entry name" value="P-loop containing nucleoside triphosphate hydrolases"/>
    <property type="match status" value="1"/>
</dbReference>
<proteinExistence type="predicted"/>
<dbReference type="PANTHER" id="PTHR23155">
    <property type="entry name" value="DISEASE RESISTANCE PROTEIN RP"/>
    <property type="match status" value="1"/>
</dbReference>
<gene>
    <name evidence="2" type="ORF">PVAP13_8KG111604</name>
</gene>
<dbReference type="InterPro" id="IPR058922">
    <property type="entry name" value="WHD_DRP"/>
</dbReference>
<dbReference type="InterPro" id="IPR044974">
    <property type="entry name" value="Disease_R_plants"/>
</dbReference>
<sequence length="213" mass="24465">MLYHDDSNIIVLVTTRSEVVAERICTNLQPHKILPLTNDVYWDIIKQRSGFEDRNDKEQLMGIGLEIAQKCGGVALAALSLGFTLRSMNFHEWMKVKDSDIWNEPVSKDFSLPNQFLASLMLSYSYMSPCLKPCFTYCATFPKGHKIVKHDLIYQWIALDFIKPTKLLSNMQLCEKYIVQLVGLSFFEQPVSPKVCYFSIPIPHSIFFLTSII</sequence>
<feature type="domain" description="Disease resistance protein winged helix" evidence="1">
    <location>
        <begin position="141"/>
        <end position="190"/>
    </location>
</feature>
<evidence type="ECO:0000313" key="3">
    <source>
        <dbReference type="Proteomes" id="UP000823388"/>
    </source>
</evidence>